<dbReference type="EMBL" id="JAACJJ010000056">
    <property type="protein sequence ID" value="KAF5312501.1"/>
    <property type="molecule type" value="Genomic_DNA"/>
</dbReference>
<dbReference type="AlphaFoldDB" id="A0A8H5AX31"/>
<evidence type="ECO:0000313" key="3">
    <source>
        <dbReference type="Proteomes" id="UP000567179"/>
    </source>
</evidence>
<proteinExistence type="predicted"/>
<accession>A0A8H5AX31</accession>
<sequence length="64" mass="6771">MSPWEFVAFSESGPVDAPVPTTNLQKSSPPSPTVPGHTSRGVAGSSTFHGVPVVARHRFLADRK</sequence>
<reference evidence="2 3" key="1">
    <citation type="journal article" date="2020" name="ISME J.">
        <title>Uncovering the hidden diversity of litter-decomposition mechanisms in mushroom-forming fungi.</title>
        <authorList>
            <person name="Floudas D."/>
            <person name="Bentzer J."/>
            <person name="Ahren D."/>
            <person name="Johansson T."/>
            <person name="Persson P."/>
            <person name="Tunlid A."/>
        </authorList>
    </citation>
    <scope>NUCLEOTIDE SEQUENCE [LARGE SCALE GENOMIC DNA]</scope>
    <source>
        <strain evidence="2 3">CBS 101986</strain>
    </source>
</reference>
<evidence type="ECO:0000256" key="1">
    <source>
        <dbReference type="SAM" id="MobiDB-lite"/>
    </source>
</evidence>
<dbReference type="Proteomes" id="UP000567179">
    <property type="component" value="Unassembled WGS sequence"/>
</dbReference>
<comment type="caution">
    <text evidence="2">The sequence shown here is derived from an EMBL/GenBank/DDBJ whole genome shotgun (WGS) entry which is preliminary data.</text>
</comment>
<feature type="region of interest" description="Disordered" evidence="1">
    <location>
        <begin position="12"/>
        <end position="49"/>
    </location>
</feature>
<evidence type="ECO:0000313" key="2">
    <source>
        <dbReference type="EMBL" id="KAF5312501.1"/>
    </source>
</evidence>
<name>A0A8H5AX31_9AGAR</name>
<keyword evidence="3" id="KW-1185">Reference proteome</keyword>
<gene>
    <name evidence="2" type="ORF">D9619_003257</name>
</gene>
<organism evidence="2 3">
    <name type="scientific">Psilocybe cf. subviscida</name>
    <dbReference type="NCBI Taxonomy" id="2480587"/>
    <lineage>
        <taxon>Eukaryota</taxon>
        <taxon>Fungi</taxon>
        <taxon>Dikarya</taxon>
        <taxon>Basidiomycota</taxon>
        <taxon>Agaricomycotina</taxon>
        <taxon>Agaricomycetes</taxon>
        <taxon>Agaricomycetidae</taxon>
        <taxon>Agaricales</taxon>
        <taxon>Agaricineae</taxon>
        <taxon>Strophariaceae</taxon>
        <taxon>Psilocybe</taxon>
    </lineage>
</organism>
<protein>
    <submittedName>
        <fullName evidence="2">Uncharacterized protein</fullName>
    </submittedName>
</protein>